<dbReference type="PANTHER" id="PTHR30404">
    <property type="entry name" value="N-ACETYLMURAMOYL-L-ALANINE AMIDASE"/>
    <property type="match status" value="1"/>
</dbReference>
<keyword evidence="3" id="KW-0732">Signal</keyword>
<dbReference type="InterPro" id="IPR006637">
    <property type="entry name" value="ChW"/>
</dbReference>
<comment type="caution">
    <text evidence="5">The sequence shown here is derived from an EMBL/GenBank/DDBJ whole genome shotgun (WGS) entry which is preliminary data.</text>
</comment>
<dbReference type="PANTHER" id="PTHR30404:SF0">
    <property type="entry name" value="N-ACETYLMURAMOYL-L-ALANINE AMIDASE AMIC"/>
    <property type="match status" value="1"/>
</dbReference>
<dbReference type="EMBL" id="JACWEZ010000001">
    <property type="protein sequence ID" value="MBD1221408.1"/>
    <property type="molecule type" value="Genomic_DNA"/>
</dbReference>
<dbReference type="CDD" id="cd02696">
    <property type="entry name" value="MurNAc-LAA"/>
    <property type="match status" value="1"/>
</dbReference>
<keyword evidence="6" id="KW-1185">Reference proteome</keyword>
<dbReference type="SUPFAM" id="SSF53187">
    <property type="entry name" value="Zn-dependent exopeptidases"/>
    <property type="match status" value="1"/>
</dbReference>
<evidence type="ECO:0000259" key="4">
    <source>
        <dbReference type="SMART" id="SM00646"/>
    </source>
</evidence>
<feature type="domain" description="MurNAc-LAA" evidence="4">
    <location>
        <begin position="746"/>
        <end position="873"/>
    </location>
</feature>
<dbReference type="Proteomes" id="UP000621631">
    <property type="component" value="Unassembled WGS sequence"/>
</dbReference>
<feature type="signal peptide" evidence="3">
    <location>
        <begin position="1"/>
        <end position="22"/>
    </location>
</feature>
<dbReference type="InterPro" id="IPR050695">
    <property type="entry name" value="N-acetylmuramoyl_amidase_3"/>
</dbReference>
<dbReference type="RefSeq" id="WP_189776855.1">
    <property type="nucleotide sequence ID" value="NZ_JACWEZ010000001.1"/>
</dbReference>
<dbReference type="Pfam" id="PF01520">
    <property type="entry name" value="Amidase_3"/>
    <property type="match status" value="1"/>
</dbReference>
<organism evidence="5 6">
    <name type="scientific">Virgibacillus halodenitrificans</name>
    <name type="common">Bacillus halodenitrificans</name>
    <dbReference type="NCBI Taxonomy" id="1482"/>
    <lineage>
        <taxon>Bacteria</taxon>
        <taxon>Bacillati</taxon>
        <taxon>Bacillota</taxon>
        <taxon>Bacilli</taxon>
        <taxon>Bacillales</taxon>
        <taxon>Bacillaceae</taxon>
        <taxon>Virgibacillus</taxon>
    </lineage>
</organism>
<evidence type="ECO:0000256" key="3">
    <source>
        <dbReference type="SAM" id="SignalP"/>
    </source>
</evidence>
<feature type="region of interest" description="Disordered" evidence="2">
    <location>
        <begin position="182"/>
        <end position="220"/>
    </location>
</feature>
<accession>A0ABR7VI93</accession>
<proteinExistence type="predicted"/>
<gene>
    <name evidence="5" type="ORF">IC602_02140</name>
</gene>
<dbReference type="InterPro" id="IPR002508">
    <property type="entry name" value="MurNAc-LAA_cat"/>
</dbReference>
<feature type="compositionally biased region" description="Polar residues" evidence="2">
    <location>
        <begin position="182"/>
        <end position="198"/>
    </location>
</feature>
<dbReference type="Gene3D" id="3.40.630.40">
    <property type="entry name" value="Zn-dependent exopeptidases"/>
    <property type="match status" value="1"/>
</dbReference>
<sequence length="878" mass="97002">MQKKIFSLISILMLLLVSVSQTSVTYALENSSEGGDYPKYHFIQYNGEEEEIAINENLNIVLTGWTDESKTKVYGEVVVEHETSKEILLDTTVGIAELDLENGERFTYRLTESGAFNVREVEPTDLNKQTTVVAENENGTSIEEVNTMDDYNTLVQQELVYYKTDEKNQKVEISQAEYETINSTVAEQNPTEDTQQKQPSEDKVTTKEESPPEIEKKSVKQTAVKIPSVVYSTHVQTYGWMDQVADGETGGTTGKNKRMEAIKIALKNTPYSGGITYSTQVQSKGWMPSVTNGAVSGTTGQNKRLESIKVNLTGEMATHYDVYYRVHSQSFGWLDWAKNGQAAGTEGLSKRMEAIEIVLVKKGDQAPGPTTKPYIGPTPDIKSPSVVYSTHVQTYGWMDQVADGETSGTTGKDKRMEAIKIALKDTPYSGGITYSSHVQSKGWMESVTNGAISGTTGQDKRMEAIEINLTDEIATHYDVYYRVHAQSFGWLDWAKNGQAAGTEGLSKRMEAIEVKLVKKGDPAPGPTAKPLLRTPSVVYSTHVQTYGWMEKVTDGEMSGTTGQDKRMEAIKIAIKDAPYSGSISYSSHVQSKGWMSPVTNGGISGTTGQDKRIEAIEINLTGEIATHYDVYYRVHAQSFGWLGWARNGMKAGSEGLSKRVEAIEIKLVPKGKGDSVIQNEAFRQPLVVFLDPGHGGFDVGAVNGAYHEADLNLIVAKKVEALLSKRHYKVYMSRDNDTYLSLLDRSKIANDLRPDIFISIHHNSGVSAAAGIESYYYKYNPNYPPAINGEMHNNSERIVRSIALANTIQKNMVKNTQARDRGIYGKTFSVLRESAMPAALLELGFISNPIECLNLISNSYQDKLAKSIADGIDQYFKS</sequence>
<feature type="compositionally biased region" description="Basic and acidic residues" evidence="2">
    <location>
        <begin position="199"/>
        <end position="218"/>
    </location>
</feature>
<feature type="chain" id="PRO_5045636014" evidence="3">
    <location>
        <begin position="23"/>
        <end position="878"/>
    </location>
</feature>
<reference evidence="5 6" key="1">
    <citation type="submission" date="2020-09" db="EMBL/GenBank/DDBJ databases">
        <title>Draft Genome Sequences of Oil-Oxidizing Bacteria Halomonas titanicae, Marinobacter lutaoensis, and Virgibacillus halodenitrificans Isolated from Highly Saline Environments.</title>
        <authorList>
            <person name="Grouzdev D.S."/>
            <person name="Sokolova D.S."/>
            <person name="Semenova E.M."/>
            <person name="Borzenkov I.A."/>
            <person name="Bidzhieva S.K."/>
            <person name="Poltaraus A.B."/>
            <person name="Nazina T.N."/>
        </authorList>
    </citation>
    <scope>NUCLEOTIDE SEQUENCE [LARGE SCALE GENOMIC DNA]</scope>
    <source>
        <strain evidence="5 6">VKM B-3472D</strain>
    </source>
</reference>
<protein>
    <submittedName>
        <fullName evidence="5">N-acetylmuramoyl-L-alanine amidase</fullName>
    </submittedName>
</protein>
<dbReference type="Pfam" id="PF07538">
    <property type="entry name" value="ChW"/>
    <property type="match status" value="9"/>
</dbReference>
<dbReference type="SMART" id="SM00646">
    <property type="entry name" value="Ami_3"/>
    <property type="match status" value="1"/>
</dbReference>
<dbReference type="SMART" id="SM00728">
    <property type="entry name" value="ChW"/>
    <property type="match status" value="9"/>
</dbReference>
<evidence type="ECO:0000256" key="1">
    <source>
        <dbReference type="ARBA" id="ARBA00022801"/>
    </source>
</evidence>
<evidence type="ECO:0000256" key="2">
    <source>
        <dbReference type="SAM" id="MobiDB-lite"/>
    </source>
</evidence>
<name>A0ABR7VI93_VIRHA</name>
<evidence type="ECO:0000313" key="5">
    <source>
        <dbReference type="EMBL" id="MBD1221408.1"/>
    </source>
</evidence>
<evidence type="ECO:0000313" key="6">
    <source>
        <dbReference type="Proteomes" id="UP000621631"/>
    </source>
</evidence>
<keyword evidence="1" id="KW-0378">Hydrolase</keyword>